<gene>
    <name evidence="3" type="ORF">TIFTF001_010187</name>
</gene>
<name>A0AA87ZPP3_FICCA</name>
<accession>A0AA87ZPP3</accession>
<sequence length="241" mass="26760">MDTKTRDQPLPGYPVTASSSGSPVSGYPVSQFHLPVTATTDTSAAETTRSTDSPSTSKTIKKISSRLCCILFFLVLLSAVVVIFVVASQVPNLPHVALITVSATVRNASNDRITADFDTTFMVQNRADKAMAFDHLAMYLSTFKAEVGPLPPFELRGGENKRVTFEINDRSYRVDNTDEVGEFGMWANVKYKGWLKRRIPISVRCGSVKFLFSYNDTDWQPVQTVHLDEDSGFCFTDGHWL</sequence>
<feature type="region of interest" description="Disordered" evidence="1">
    <location>
        <begin position="1"/>
        <end position="24"/>
    </location>
</feature>
<keyword evidence="2" id="KW-0812">Transmembrane</keyword>
<dbReference type="Proteomes" id="UP001187192">
    <property type="component" value="Unassembled WGS sequence"/>
</dbReference>
<protein>
    <recommendedName>
        <fullName evidence="5">Late embryogenesis abundant protein LEA-2 subgroup domain-containing protein</fullName>
    </recommendedName>
</protein>
<keyword evidence="2" id="KW-1133">Transmembrane helix</keyword>
<organism evidence="3 4">
    <name type="scientific">Ficus carica</name>
    <name type="common">Common fig</name>
    <dbReference type="NCBI Taxonomy" id="3494"/>
    <lineage>
        <taxon>Eukaryota</taxon>
        <taxon>Viridiplantae</taxon>
        <taxon>Streptophyta</taxon>
        <taxon>Embryophyta</taxon>
        <taxon>Tracheophyta</taxon>
        <taxon>Spermatophyta</taxon>
        <taxon>Magnoliopsida</taxon>
        <taxon>eudicotyledons</taxon>
        <taxon>Gunneridae</taxon>
        <taxon>Pentapetalae</taxon>
        <taxon>rosids</taxon>
        <taxon>fabids</taxon>
        <taxon>Rosales</taxon>
        <taxon>Moraceae</taxon>
        <taxon>Ficeae</taxon>
        <taxon>Ficus</taxon>
    </lineage>
</organism>
<evidence type="ECO:0000313" key="3">
    <source>
        <dbReference type="EMBL" id="GMN40964.1"/>
    </source>
</evidence>
<comment type="caution">
    <text evidence="3">The sequence shown here is derived from an EMBL/GenBank/DDBJ whole genome shotgun (WGS) entry which is preliminary data.</text>
</comment>
<evidence type="ECO:0000313" key="4">
    <source>
        <dbReference type="Proteomes" id="UP001187192"/>
    </source>
</evidence>
<evidence type="ECO:0008006" key="5">
    <source>
        <dbReference type="Google" id="ProtNLM"/>
    </source>
</evidence>
<dbReference type="EMBL" id="BTGU01000012">
    <property type="protein sequence ID" value="GMN40964.1"/>
    <property type="molecule type" value="Genomic_DNA"/>
</dbReference>
<dbReference type="AlphaFoldDB" id="A0AA87ZPP3"/>
<keyword evidence="4" id="KW-1185">Reference proteome</keyword>
<keyword evidence="2" id="KW-0472">Membrane</keyword>
<evidence type="ECO:0000256" key="1">
    <source>
        <dbReference type="SAM" id="MobiDB-lite"/>
    </source>
</evidence>
<proteinExistence type="predicted"/>
<evidence type="ECO:0000256" key="2">
    <source>
        <dbReference type="SAM" id="Phobius"/>
    </source>
</evidence>
<feature type="transmembrane region" description="Helical" evidence="2">
    <location>
        <begin position="67"/>
        <end position="87"/>
    </location>
</feature>
<reference evidence="3" key="1">
    <citation type="submission" date="2023-07" db="EMBL/GenBank/DDBJ databases">
        <title>draft genome sequence of fig (Ficus carica).</title>
        <authorList>
            <person name="Takahashi T."/>
            <person name="Nishimura K."/>
        </authorList>
    </citation>
    <scope>NUCLEOTIDE SEQUENCE</scope>
</reference>